<evidence type="ECO:0000313" key="1">
    <source>
        <dbReference type="EMBL" id="CAH1393542.1"/>
    </source>
</evidence>
<keyword evidence="2" id="KW-1185">Reference proteome</keyword>
<sequence length="93" mass="10096">MGILMPFCNSLQMLTQAQLDYCNNCTSASNACCTIGTIVLQSKTDRDILPTRTSLTWYSTGTVILRTEVIPPICPLLAKTGAAMVYHNCSHPA</sequence>
<dbReference type="Proteomes" id="UP001152798">
    <property type="component" value="Chromosome 2"/>
</dbReference>
<evidence type="ECO:0000313" key="2">
    <source>
        <dbReference type="Proteomes" id="UP001152798"/>
    </source>
</evidence>
<dbReference type="AlphaFoldDB" id="A0A9P0H4F3"/>
<name>A0A9P0H4F3_NEZVI</name>
<reference evidence="1" key="1">
    <citation type="submission" date="2022-01" db="EMBL/GenBank/DDBJ databases">
        <authorList>
            <person name="King R."/>
        </authorList>
    </citation>
    <scope>NUCLEOTIDE SEQUENCE</scope>
</reference>
<protein>
    <submittedName>
        <fullName evidence="1">Uncharacterized protein</fullName>
    </submittedName>
</protein>
<accession>A0A9P0H4F3</accession>
<proteinExistence type="predicted"/>
<dbReference type="EMBL" id="OV725078">
    <property type="protein sequence ID" value="CAH1393542.1"/>
    <property type="molecule type" value="Genomic_DNA"/>
</dbReference>
<gene>
    <name evidence="1" type="ORF">NEZAVI_LOCUS4196</name>
</gene>
<organism evidence="1 2">
    <name type="scientific">Nezara viridula</name>
    <name type="common">Southern green stink bug</name>
    <name type="synonym">Cimex viridulus</name>
    <dbReference type="NCBI Taxonomy" id="85310"/>
    <lineage>
        <taxon>Eukaryota</taxon>
        <taxon>Metazoa</taxon>
        <taxon>Ecdysozoa</taxon>
        <taxon>Arthropoda</taxon>
        <taxon>Hexapoda</taxon>
        <taxon>Insecta</taxon>
        <taxon>Pterygota</taxon>
        <taxon>Neoptera</taxon>
        <taxon>Paraneoptera</taxon>
        <taxon>Hemiptera</taxon>
        <taxon>Heteroptera</taxon>
        <taxon>Panheteroptera</taxon>
        <taxon>Pentatomomorpha</taxon>
        <taxon>Pentatomoidea</taxon>
        <taxon>Pentatomidae</taxon>
        <taxon>Pentatominae</taxon>
        <taxon>Nezara</taxon>
    </lineage>
</organism>